<organism evidence="2 3">
    <name type="scientific">Gibberella zeae</name>
    <name type="common">Wheat head blight fungus</name>
    <name type="synonym">Fusarium graminearum</name>
    <dbReference type="NCBI Taxonomy" id="5518"/>
    <lineage>
        <taxon>Eukaryota</taxon>
        <taxon>Fungi</taxon>
        <taxon>Dikarya</taxon>
        <taxon>Ascomycota</taxon>
        <taxon>Pezizomycotina</taxon>
        <taxon>Sordariomycetes</taxon>
        <taxon>Hypocreomycetidae</taxon>
        <taxon>Hypocreales</taxon>
        <taxon>Nectriaceae</taxon>
        <taxon>Fusarium</taxon>
    </lineage>
</organism>
<sequence length="432" mass="49315">MGNHRTWDIRTNIFSPVDSGELTTATFDCPGEAAIMRWRSCSVQSLDNVLHSGGQKIPPQDEEYDDHDGESSTSLAFVRKSDPQAGGTYIILDVSQTRALTCHKGQLRLEPVHLSDDHISEQAQWFCTAKNGFKGFKNVAEGRFLGHDVWWDFCANASSHSLWEYFTIARRPGGLYWMQILHWWTQWQVTVREDGSGVYAEKDIGTDWEFVKYSYNKTERMSEAMSSSEPYIGPMAPPTTSQAKQTNQCLDSSTGVTNTSAQTEGTTAASKPGDSTTNFIIFTRKSDPRHDGRYIIFDISRSRALTCHDGHLHLEAIDLNIPHRHVSGHAQWECKERGGFRGFKNIAQGTFLGHDSWWDFYAKVYQRNGWEDFTLWRREDGLCWIQSLDWWIQRQVSAMEDGSGLFRQDDGGTLWEFVKVEKDDALFLCRMS</sequence>
<gene>
    <name evidence="2" type="ORF">MDCFG202_LOCUS228549</name>
</gene>
<feature type="region of interest" description="Disordered" evidence="1">
    <location>
        <begin position="237"/>
        <end position="272"/>
    </location>
</feature>
<dbReference type="AlphaFoldDB" id="A0A8H3JJ80"/>
<evidence type="ECO:0000313" key="2">
    <source>
        <dbReference type="EMBL" id="CAG1982548.1"/>
    </source>
</evidence>
<dbReference type="Proteomes" id="UP000746612">
    <property type="component" value="Unassembled WGS sequence"/>
</dbReference>
<dbReference type="PANTHER" id="PTHR39697:SF1">
    <property type="entry name" value="RICIN B LECTIN DOMAIN-CONTAINING PROTEIN"/>
    <property type="match status" value="1"/>
</dbReference>
<name>A0A8H3JJ80_GIBZA</name>
<reference evidence="2" key="1">
    <citation type="submission" date="2021-03" db="EMBL/GenBank/DDBJ databases">
        <authorList>
            <person name="Alouane T."/>
            <person name="Langin T."/>
            <person name="Bonhomme L."/>
        </authorList>
    </citation>
    <scope>NUCLEOTIDE SEQUENCE</scope>
    <source>
        <strain evidence="2">MDC_Fg202</strain>
    </source>
</reference>
<protein>
    <submittedName>
        <fullName evidence="2">Uncharacterized protein</fullName>
    </submittedName>
</protein>
<feature type="compositionally biased region" description="Polar residues" evidence="1">
    <location>
        <begin position="238"/>
        <end position="272"/>
    </location>
</feature>
<dbReference type="PANTHER" id="PTHR39697">
    <property type="entry name" value="RICIN B LECTIN DOMAIN-CONTAINING PROTEIN-RELATED"/>
    <property type="match status" value="1"/>
</dbReference>
<feature type="region of interest" description="Disordered" evidence="1">
    <location>
        <begin position="52"/>
        <end position="73"/>
    </location>
</feature>
<evidence type="ECO:0000256" key="1">
    <source>
        <dbReference type="SAM" id="MobiDB-lite"/>
    </source>
</evidence>
<comment type="caution">
    <text evidence="2">The sequence shown here is derived from an EMBL/GenBank/DDBJ whole genome shotgun (WGS) entry which is preliminary data.</text>
</comment>
<proteinExistence type="predicted"/>
<evidence type="ECO:0000313" key="3">
    <source>
        <dbReference type="Proteomes" id="UP000746612"/>
    </source>
</evidence>
<dbReference type="EMBL" id="CAJPIJ010000127">
    <property type="protein sequence ID" value="CAG1982548.1"/>
    <property type="molecule type" value="Genomic_DNA"/>
</dbReference>
<accession>A0A8H3JJ80</accession>